<accession>A0A1I2BFM7</accession>
<proteinExistence type="predicted"/>
<evidence type="ECO:0000313" key="2">
    <source>
        <dbReference type="EMBL" id="SFE54859.1"/>
    </source>
</evidence>
<feature type="compositionally biased region" description="Low complexity" evidence="1">
    <location>
        <begin position="124"/>
        <end position="137"/>
    </location>
</feature>
<dbReference type="Proteomes" id="UP000198716">
    <property type="component" value="Unassembled WGS sequence"/>
</dbReference>
<feature type="region of interest" description="Disordered" evidence="1">
    <location>
        <begin position="120"/>
        <end position="159"/>
    </location>
</feature>
<dbReference type="EMBL" id="FOMZ01000016">
    <property type="protein sequence ID" value="SFE54859.1"/>
    <property type="molecule type" value="Genomic_DNA"/>
</dbReference>
<evidence type="ECO:0000256" key="1">
    <source>
        <dbReference type="SAM" id="MobiDB-lite"/>
    </source>
</evidence>
<feature type="region of interest" description="Disordered" evidence="1">
    <location>
        <begin position="1"/>
        <end position="41"/>
    </location>
</feature>
<gene>
    <name evidence="2" type="ORF">SAMN04487819_11677</name>
</gene>
<name>A0A1I2BFM7_9ACTN</name>
<protein>
    <recommendedName>
        <fullName evidence="4">Terminase small subunit</fullName>
    </recommendedName>
</protein>
<dbReference type="Pfam" id="PF25673">
    <property type="entry name" value="Terminase_7"/>
    <property type="match status" value="1"/>
</dbReference>
<sequence length="159" mass="17969">MPRGGSRPVSGPPPDPNALRRNRLSDQAGWTMLPAEGRAGEPPAWPLVDVHPREWDLWRELWTRPQAVAWEQFGLELEVALFVRKLTDAERPGSSVELQKVMRQFLDGLGLSVQGMRRNRWRIAPQESEQDQAAEQSPRPPARRSARDRLKVVAHGDGS</sequence>
<reference evidence="3" key="1">
    <citation type="submission" date="2016-10" db="EMBL/GenBank/DDBJ databases">
        <authorList>
            <person name="Varghese N."/>
            <person name="Submissions S."/>
        </authorList>
    </citation>
    <scope>NUCLEOTIDE SEQUENCE [LARGE SCALE GENOMIC DNA]</scope>
    <source>
        <strain evidence="3">DSM 45004</strain>
    </source>
</reference>
<keyword evidence="3" id="KW-1185">Reference proteome</keyword>
<dbReference type="AlphaFoldDB" id="A0A1I2BFM7"/>
<evidence type="ECO:0008006" key="4">
    <source>
        <dbReference type="Google" id="ProtNLM"/>
    </source>
</evidence>
<evidence type="ECO:0000313" key="3">
    <source>
        <dbReference type="Proteomes" id="UP000198716"/>
    </source>
</evidence>
<dbReference type="InterPro" id="IPR057972">
    <property type="entry name" value="Terminase_7"/>
</dbReference>
<organism evidence="2 3">
    <name type="scientific">Actinopolyspora alba</name>
    <dbReference type="NCBI Taxonomy" id="673379"/>
    <lineage>
        <taxon>Bacteria</taxon>
        <taxon>Bacillati</taxon>
        <taxon>Actinomycetota</taxon>
        <taxon>Actinomycetes</taxon>
        <taxon>Actinopolysporales</taxon>
        <taxon>Actinopolysporaceae</taxon>
        <taxon>Actinopolyspora</taxon>
        <taxon>Actinopolyspora alba group</taxon>
    </lineage>
</organism>